<dbReference type="InterPro" id="IPR008767">
    <property type="entry name" value="Phage_SPP1_head-tail_adaptor"/>
</dbReference>
<sequence length="113" mass="13422">MKKYRINPGEYRHIITIQQKTKIQNDYGEEIEDWVDLVTTRAGIYPISGKEFFAAETVNSEVTHKVNMRYIPNKHISPDMRVKFGDRYFHIESVINFQEKNVELQLMCKELVK</sequence>
<accession>A0ABY9W663</accession>
<dbReference type="GeneID" id="301126303"/>
<dbReference type="RefSeq" id="WP_311066171.1">
    <property type="nucleotide sequence ID" value="NZ_CP134501.1"/>
</dbReference>
<name>A0ABY9W663_9BACI</name>
<dbReference type="EMBL" id="CP134501">
    <property type="protein sequence ID" value="WNF31640.1"/>
    <property type="molecule type" value="Genomic_DNA"/>
</dbReference>
<dbReference type="Proteomes" id="UP001303701">
    <property type="component" value="Chromosome"/>
</dbReference>
<dbReference type="Gene3D" id="2.40.10.270">
    <property type="entry name" value="Bacteriophage SPP1 head-tail adaptor protein"/>
    <property type="match status" value="1"/>
</dbReference>
<protein>
    <submittedName>
        <fullName evidence="1">Phage head closure protein</fullName>
    </submittedName>
</protein>
<gene>
    <name evidence="1" type="ORF">RI196_09985</name>
</gene>
<organism evidence="1 2">
    <name type="scientific">Aeribacillus composti</name>
    <dbReference type="NCBI Taxonomy" id="1868734"/>
    <lineage>
        <taxon>Bacteria</taxon>
        <taxon>Bacillati</taxon>
        <taxon>Bacillota</taxon>
        <taxon>Bacilli</taxon>
        <taxon>Bacillales</taxon>
        <taxon>Bacillaceae</taxon>
        <taxon>Aeribacillus</taxon>
    </lineage>
</organism>
<dbReference type="NCBIfam" id="TIGR01563">
    <property type="entry name" value="gp16_SPP1"/>
    <property type="match status" value="1"/>
</dbReference>
<evidence type="ECO:0000313" key="1">
    <source>
        <dbReference type="EMBL" id="WNF31640.1"/>
    </source>
</evidence>
<keyword evidence="2" id="KW-1185">Reference proteome</keyword>
<dbReference type="InterPro" id="IPR038666">
    <property type="entry name" value="SSP1_head-tail_sf"/>
</dbReference>
<proteinExistence type="predicted"/>
<evidence type="ECO:0000313" key="2">
    <source>
        <dbReference type="Proteomes" id="UP001303701"/>
    </source>
</evidence>
<dbReference type="Pfam" id="PF05521">
    <property type="entry name" value="Phage_HCP"/>
    <property type="match status" value="1"/>
</dbReference>
<reference evidence="1 2" key="1">
    <citation type="submission" date="2023-09" db="EMBL/GenBank/DDBJ databases">
        <title>Different Types of Thermotolerant Ring-Cleaving Dioxygenases derived from Aeribacillus composti HB-1 applied for multiple aromatic hydrocarbons removal.</title>
        <authorList>
            <person name="Cao L."/>
            <person name="Li M."/>
            <person name="Ma T."/>
        </authorList>
    </citation>
    <scope>NUCLEOTIDE SEQUENCE [LARGE SCALE GENOMIC DNA]</scope>
    <source>
        <strain evidence="1 2">HB-1</strain>
    </source>
</reference>